<dbReference type="InterPro" id="IPR011008">
    <property type="entry name" value="Dimeric_a/b-barrel"/>
</dbReference>
<protein>
    <recommendedName>
        <fullName evidence="2">Stress-response A/B barrel domain-containing protein</fullName>
    </recommendedName>
</protein>
<proteinExistence type="predicted"/>
<dbReference type="Proteomes" id="UP000325577">
    <property type="component" value="Linkage Group LG11"/>
</dbReference>
<dbReference type="PANTHER" id="PTHR33178:SF4">
    <property type="entry name" value="EXPRESSED PROTEIN"/>
    <property type="match status" value="1"/>
</dbReference>
<feature type="domain" description="Stress-response A/B barrel" evidence="2">
    <location>
        <begin position="4"/>
        <end position="96"/>
    </location>
</feature>
<name>A0A5J5BR32_9ASTE</name>
<evidence type="ECO:0000313" key="4">
    <source>
        <dbReference type="Proteomes" id="UP000325577"/>
    </source>
</evidence>
<dbReference type="Pfam" id="PF07876">
    <property type="entry name" value="Dabb"/>
    <property type="match status" value="1"/>
</dbReference>
<dbReference type="Gene3D" id="3.30.70.100">
    <property type="match status" value="1"/>
</dbReference>
<dbReference type="SMART" id="SM00886">
    <property type="entry name" value="Dabb"/>
    <property type="match status" value="1"/>
</dbReference>
<organism evidence="3 4">
    <name type="scientific">Nyssa sinensis</name>
    <dbReference type="NCBI Taxonomy" id="561372"/>
    <lineage>
        <taxon>Eukaryota</taxon>
        <taxon>Viridiplantae</taxon>
        <taxon>Streptophyta</taxon>
        <taxon>Embryophyta</taxon>
        <taxon>Tracheophyta</taxon>
        <taxon>Spermatophyta</taxon>
        <taxon>Magnoliopsida</taxon>
        <taxon>eudicotyledons</taxon>
        <taxon>Gunneridae</taxon>
        <taxon>Pentapetalae</taxon>
        <taxon>asterids</taxon>
        <taxon>Cornales</taxon>
        <taxon>Nyssaceae</taxon>
        <taxon>Nyssa</taxon>
    </lineage>
</organism>
<reference evidence="3 4" key="1">
    <citation type="submission" date="2019-09" db="EMBL/GenBank/DDBJ databases">
        <title>A chromosome-level genome assembly of the Chinese tupelo Nyssa sinensis.</title>
        <authorList>
            <person name="Yang X."/>
            <person name="Kang M."/>
            <person name="Yang Y."/>
            <person name="Xiong H."/>
            <person name="Wang M."/>
            <person name="Zhang Z."/>
            <person name="Wang Z."/>
            <person name="Wu H."/>
            <person name="Ma T."/>
            <person name="Liu J."/>
            <person name="Xi Z."/>
        </authorList>
    </citation>
    <scope>NUCLEOTIDE SEQUENCE [LARGE SCALE GENOMIC DNA]</scope>
    <source>
        <strain evidence="3">J267</strain>
        <tissue evidence="3">Leaf</tissue>
    </source>
</reference>
<evidence type="ECO:0000313" key="3">
    <source>
        <dbReference type="EMBL" id="KAA8544212.1"/>
    </source>
</evidence>
<sequence>MAEVKHLVLIKFKEGVMAEEIVKMMEKLANEIEFLKSFEWGQDNGSLETLKQGFTHVFLITFKNQSDYDAFRSHPKNVEFLPTFTAAVEKMLPFDYAPVVAK</sequence>
<dbReference type="PROSITE" id="PS51502">
    <property type="entry name" value="S_R_A_B_BARREL"/>
    <property type="match status" value="1"/>
</dbReference>
<dbReference type="PANTHER" id="PTHR33178">
    <property type="match status" value="1"/>
</dbReference>
<dbReference type="EMBL" id="CM018034">
    <property type="protein sequence ID" value="KAA8544212.1"/>
    <property type="molecule type" value="Genomic_DNA"/>
</dbReference>
<evidence type="ECO:0000256" key="1">
    <source>
        <dbReference type="ARBA" id="ARBA00011738"/>
    </source>
</evidence>
<comment type="subunit">
    <text evidence="1">Homodimer.</text>
</comment>
<accession>A0A5J5BR32</accession>
<dbReference type="OrthoDB" id="1601230at2759"/>
<evidence type="ECO:0000259" key="2">
    <source>
        <dbReference type="PROSITE" id="PS51502"/>
    </source>
</evidence>
<dbReference type="AlphaFoldDB" id="A0A5J5BR32"/>
<gene>
    <name evidence="3" type="ORF">F0562_022152</name>
</gene>
<keyword evidence="4" id="KW-1185">Reference proteome</keyword>
<dbReference type="InterPro" id="IPR013097">
    <property type="entry name" value="Dabb"/>
</dbReference>
<dbReference type="SUPFAM" id="SSF54909">
    <property type="entry name" value="Dimeric alpha+beta barrel"/>
    <property type="match status" value="1"/>
</dbReference>
<dbReference type="InterPro" id="IPR044662">
    <property type="entry name" value="HS1/DABB1-like"/>
</dbReference>